<dbReference type="Gene3D" id="1.10.506.10">
    <property type="entry name" value="GTPase Activation - p120gap, domain 1"/>
    <property type="match status" value="1"/>
</dbReference>
<feature type="compositionally biased region" description="Basic and acidic residues" evidence="6">
    <location>
        <begin position="1029"/>
        <end position="1041"/>
    </location>
</feature>
<comment type="similarity">
    <text evidence="2">Belongs to the GAPVD1 family.</text>
</comment>
<dbReference type="PANTHER" id="PTHR23101">
    <property type="entry name" value="RAB GDP/GTP EXCHANGE FACTOR"/>
    <property type="match status" value="1"/>
</dbReference>
<evidence type="ECO:0000313" key="9">
    <source>
        <dbReference type="Proteomes" id="UP000694865"/>
    </source>
</evidence>
<name>A0ABM0GR34_SACKO</name>
<keyword evidence="9" id="KW-1185">Reference proteome</keyword>
<dbReference type="Pfam" id="PF02204">
    <property type="entry name" value="VPS9"/>
    <property type="match status" value="1"/>
</dbReference>
<keyword evidence="3" id="KW-0254">Endocytosis</keyword>
<feature type="domain" description="Ras-GAP" evidence="7">
    <location>
        <begin position="143"/>
        <end position="352"/>
    </location>
</feature>
<gene>
    <name evidence="10" type="primary">LOC100372876</name>
</gene>
<dbReference type="RefSeq" id="XP_002735447.1">
    <property type="nucleotide sequence ID" value="XM_002735401.2"/>
</dbReference>
<dbReference type="Gene3D" id="1.20.1050.80">
    <property type="entry name" value="VPS9 domain"/>
    <property type="match status" value="1"/>
</dbReference>
<feature type="region of interest" description="Disordered" evidence="6">
    <location>
        <begin position="850"/>
        <end position="1068"/>
    </location>
</feature>
<feature type="compositionally biased region" description="Basic residues" evidence="6">
    <location>
        <begin position="1044"/>
        <end position="1060"/>
    </location>
</feature>
<dbReference type="PROSITE" id="PS50018">
    <property type="entry name" value="RAS_GTPASE_ACTIV_2"/>
    <property type="match status" value="1"/>
</dbReference>
<feature type="compositionally biased region" description="Low complexity" evidence="6">
    <location>
        <begin position="452"/>
        <end position="461"/>
    </location>
</feature>
<feature type="compositionally biased region" description="Polar residues" evidence="6">
    <location>
        <begin position="948"/>
        <end position="958"/>
    </location>
</feature>
<feature type="region of interest" description="Disordered" evidence="6">
    <location>
        <begin position="1084"/>
        <end position="1117"/>
    </location>
</feature>
<dbReference type="InterPro" id="IPR045046">
    <property type="entry name" value="Vps9-like"/>
</dbReference>
<proteinExistence type="inferred from homology"/>
<dbReference type="InterPro" id="IPR037191">
    <property type="entry name" value="VPS9_dom_sf"/>
</dbReference>
<evidence type="ECO:0000256" key="3">
    <source>
        <dbReference type="ARBA" id="ARBA00022583"/>
    </source>
</evidence>
<feature type="compositionally biased region" description="Basic and acidic residues" evidence="6">
    <location>
        <begin position="548"/>
        <end position="562"/>
    </location>
</feature>
<dbReference type="InterPro" id="IPR003123">
    <property type="entry name" value="VPS9"/>
</dbReference>
<dbReference type="SUPFAM" id="SSF48350">
    <property type="entry name" value="GTPase activation domain, GAP"/>
    <property type="match status" value="1"/>
</dbReference>
<keyword evidence="5" id="KW-0472">Membrane</keyword>
<organism evidence="9 10">
    <name type="scientific">Saccoglossus kowalevskii</name>
    <name type="common">Acorn worm</name>
    <dbReference type="NCBI Taxonomy" id="10224"/>
    <lineage>
        <taxon>Eukaryota</taxon>
        <taxon>Metazoa</taxon>
        <taxon>Hemichordata</taxon>
        <taxon>Enteropneusta</taxon>
        <taxon>Harrimaniidae</taxon>
        <taxon>Saccoglossus</taxon>
    </lineage>
</organism>
<evidence type="ECO:0000259" key="7">
    <source>
        <dbReference type="PROSITE" id="PS50018"/>
    </source>
</evidence>
<reference evidence="10" key="1">
    <citation type="submission" date="2025-08" db="UniProtKB">
        <authorList>
            <consortium name="RefSeq"/>
        </authorList>
    </citation>
    <scope>IDENTIFICATION</scope>
    <source>
        <tissue evidence="10">Testes</tissue>
    </source>
</reference>
<feature type="compositionally biased region" description="Acidic residues" evidence="6">
    <location>
        <begin position="759"/>
        <end position="768"/>
    </location>
</feature>
<feature type="compositionally biased region" description="Pro residues" evidence="6">
    <location>
        <begin position="462"/>
        <end position="471"/>
    </location>
</feature>
<dbReference type="PROSITE" id="PS51205">
    <property type="entry name" value="VPS9"/>
    <property type="match status" value="1"/>
</dbReference>
<dbReference type="InterPro" id="IPR008936">
    <property type="entry name" value="Rho_GTPase_activation_prot"/>
</dbReference>
<protein>
    <submittedName>
        <fullName evidence="10">GTPase-activating protein and VPS9 domain-containing protein 1-like</fullName>
    </submittedName>
</protein>
<dbReference type="Pfam" id="PF18151">
    <property type="entry name" value="DUF5601"/>
    <property type="match status" value="1"/>
</dbReference>
<dbReference type="PANTHER" id="PTHR23101:SF25">
    <property type="entry name" value="GTPASE-ACTIVATING PROTEIN AND VPS9 DOMAIN-CONTAINING PROTEIN 1"/>
    <property type="match status" value="1"/>
</dbReference>
<dbReference type="SMART" id="SM00167">
    <property type="entry name" value="VPS9"/>
    <property type="match status" value="1"/>
</dbReference>
<dbReference type="SUPFAM" id="SSF109993">
    <property type="entry name" value="VPS9 domain"/>
    <property type="match status" value="1"/>
</dbReference>
<feature type="compositionally biased region" description="Basic and acidic residues" evidence="6">
    <location>
        <begin position="746"/>
        <end position="758"/>
    </location>
</feature>
<accession>A0ABM0GR34</accession>
<dbReference type="GeneID" id="100372876"/>
<evidence type="ECO:0000256" key="6">
    <source>
        <dbReference type="SAM" id="MobiDB-lite"/>
    </source>
</evidence>
<sequence>MTATKDLLDLAKHLKKEKLFVSSEKQQLQRLNQEVTKTAENLYHLSWITRQQRQNLEKLILGSWDMSPAACCYRANALERVSFVDAYKHVSYHDTVYGEFLKMLRENPQLLGHCLLQENSVEDTQNIAKVVMSAVYGNCVMQEDERHVLLLLQALVENELAGNDDPRRLLRRGSCVFSMVFKQFTEGLYSGRLYLTAALHEPLMALLMEDECYLETNPHKVVDNFTQQEQEKLFGSRGSPEYQQNVRQHLESNISRLVQHCNKFIQSLKDSMYCFPQSLDWIVSQIYKITTRTGKIKPEEVRAMCIDMLLLLFICPAIVNPEQYGIVSDILISEIARFNLMQVAQILQALSMKMYSTTDSRSNDIYSRFPKDCMSSFVDVMIDSLGSEDIPPTSQQLEGTTRSAALITQRELYALVAYLRSVQTSNPNHPESKDVETILSTLPPTPPNACMSSPSQGSTPSTPSPTPPDTPVNPVKKNHGKGRKSIKSGVPTLSEIENQAETSTNSSSNHLSAPPAIVQEPEEVLVIPLGNTANECPGLLSETKVLESAETKTKTKTLERGNRASPSLHAEMPEKQLRFSADASAVSDNLESMSIGASNSVYSMDLENISNTSGLENISSCASGRNTPRSTASSGDAARALEMLESEPHDISDRFGKFEIQPLEKEKSQMDAVETWSETWSTDVLASDQSEPPPEHNPMERLQEIAEAQSEQVDYPGAQGLLEVRHPGELSETASETWSVDVLQSDSEHPEERLHELEETQDDSTLEGDLLDDKANEHERNREDDQYFDAIDNSTRALESIRPSDVLDSMGAVGGVGNLFGERPHHAIPRVVPPTTERGKHADELTHRFINLETGRKGGATAHEQDGLLDSFDPFAPSGNAFPSSSGGGDGTLLASRSQRDSGIGTSNSMSPSTPENVSGNLAQSPNRRSNPFYGEHASGHSHGHPEMQSNTKSNEASDSLLPDAFPSSVESGGCGDESRTSSLASSSSNSSGAGTNRSVEIPLESNMIVNGGKSVSNDGAVNVAGIDPRQDGGESPDKGNKSWWKKKLPFKVPSRKGKGGKADKDKEQSSLFQHLSFNMHHSESAHHNHHPHHQPSHQGDNEMAKSLPTALSAPNSDDIMTKYKNLSIMGQAVDVQDPEDILNKYRHKLHSGLSSSAPMENALVNFGSTSDNNDVPNGHGDHPDSAADNMLITGENIESTYAFSDAKRKLRIVLCSADFHTLPWLTNFSTSVVTPHRCNFNECGSAKESHENEMIAFLKVQLAEAINLQDKSLIAQLHETLRCVRQFDVQGCKKLLQSLREDYLSRAPYIAYLIRCRKGLLATQAHLERLLERVERDKMVCNKYFTSLCVRQFLERQEHAIHRFIIGFQALTVSDEKTDHVEEFLQHLYNWISQDPIWQAATEDQILDAQVATERAIMSRIYKQALYPNGDGDIMRDQVLHEHIKRLSRVVTASHRALQVAEKYRKEAPWPSAQAELLTINVYKTPKDKLQCVIRCCSTIMNLLSMANDNSVPGADDFVPVLVFVLIKANPPGLLSTIQYVNSFYEKRLNGEEQYWWMQFSAAVEFIKTIDERK</sequence>
<feature type="compositionally biased region" description="Polar residues" evidence="6">
    <location>
        <begin position="904"/>
        <end position="930"/>
    </location>
</feature>
<dbReference type="SMART" id="SM00323">
    <property type="entry name" value="RasGAP"/>
    <property type="match status" value="1"/>
</dbReference>
<feature type="region of interest" description="Disordered" evidence="6">
    <location>
        <begin position="548"/>
        <end position="571"/>
    </location>
</feature>
<dbReference type="InterPro" id="IPR001936">
    <property type="entry name" value="RasGAP_dom"/>
</dbReference>
<dbReference type="CDD" id="cd05129">
    <property type="entry name" value="RasGAP_RAP6"/>
    <property type="match status" value="1"/>
</dbReference>
<feature type="compositionally biased region" description="Polar residues" evidence="6">
    <location>
        <begin position="732"/>
        <end position="745"/>
    </location>
</feature>
<dbReference type="Pfam" id="PF00616">
    <property type="entry name" value="RasGAP"/>
    <property type="match status" value="1"/>
</dbReference>
<evidence type="ECO:0000259" key="8">
    <source>
        <dbReference type="PROSITE" id="PS51205"/>
    </source>
</evidence>
<dbReference type="Proteomes" id="UP000694865">
    <property type="component" value="Unplaced"/>
</dbReference>
<feature type="region of interest" description="Disordered" evidence="6">
    <location>
        <begin position="730"/>
        <end position="768"/>
    </location>
</feature>
<feature type="region of interest" description="Disordered" evidence="6">
    <location>
        <begin position="424"/>
        <end position="492"/>
    </location>
</feature>
<evidence type="ECO:0000256" key="5">
    <source>
        <dbReference type="ARBA" id="ARBA00023136"/>
    </source>
</evidence>
<feature type="compositionally biased region" description="Basic residues" evidence="6">
    <location>
        <begin position="476"/>
        <end position="486"/>
    </location>
</feature>
<comment type="subcellular location">
    <subcellularLocation>
        <location evidence="1">Membrane</location>
        <topology evidence="1">Peripheral membrane protein</topology>
    </subcellularLocation>
</comment>
<keyword evidence="4" id="KW-0344">Guanine-nucleotide releasing factor</keyword>
<dbReference type="InterPro" id="IPR041545">
    <property type="entry name" value="DUF5601"/>
</dbReference>
<dbReference type="Gene3D" id="1.10.246.120">
    <property type="match status" value="1"/>
</dbReference>
<evidence type="ECO:0000256" key="2">
    <source>
        <dbReference type="ARBA" id="ARBA00008489"/>
    </source>
</evidence>
<feature type="domain" description="VPS9" evidence="8">
    <location>
        <begin position="1435"/>
        <end position="1575"/>
    </location>
</feature>
<evidence type="ECO:0000256" key="1">
    <source>
        <dbReference type="ARBA" id="ARBA00004170"/>
    </source>
</evidence>
<feature type="compositionally biased region" description="Low complexity" evidence="6">
    <location>
        <begin position="981"/>
        <end position="999"/>
    </location>
</feature>
<evidence type="ECO:0000313" key="10">
    <source>
        <dbReference type="RefSeq" id="XP_002735447.1"/>
    </source>
</evidence>
<evidence type="ECO:0000256" key="4">
    <source>
        <dbReference type="ARBA" id="ARBA00022658"/>
    </source>
</evidence>